<evidence type="ECO:0000256" key="4">
    <source>
        <dbReference type="ARBA" id="ARBA00023242"/>
    </source>
</evidence>
<evidence type="ECO:0000256" key="2">
    <source>
        <dbReference type="ARBA" id="ARBA00010186"/>
    </source>
</evidence>
<dbReference type="PANTHER" id="PTHR11225:SF4">
    <property type="entry name" value="NUCLEAR PORE COMPLEX PROTEIN NUP93"/>
    <property type="match status" value="1"/>
</dbReference>
<keyword evidence="5" id="KW-0811">Translocation</keyword>
<dbReference type="GO" id="GO:0006606">
    <property type="term" value="P:protein import into nucleus"/>
    <property type="evidence" value="ECO:0007669"/>
    <property type="project" value="TreeGrafter"/>
</dbReference>
<keyword evidence="5" id="KW-0813">Transport</keyword>
<dbReference type="EMBL" id="GFXV01006358">
    <property type="protein sequence ID" value="MBW18163.1"/>
    <property type="molecule type" value="Transcribed_RNA"/>
</dbReference>
<comment type="subcellular location">
    <subcellularLocation>
        <location evidence="1 5">Nucleus</location>
        <location evidence="1 5">Nuclear pore complex</location>
    </subcellularLocation>
</comment>
<accession>A0A2H8TV39</accession>
<comment type="similarity">
    <text evidence="2 5">Belongs to the nucleoporin interacting component (NIC) family.</text>
</comment>
<dbReference type="AlphaFoldDB" id="A0A2H8TV39"/>
<dbReference type="OrthoDB" id="1918363at2759"/>
<keyword evidence="5" id="KW-0653">Protein transport</keyword>
<gene>
    <name evidence="6" type="primary">nup93_1</name>
</gene>
<dbReference type="PANTHER" id="PTHR11225">
    <property type="entry name" value="NUCLEAR PORE COMPLEX PROTEIN NUP93 NUCLEOPORIN NUP93 DEAD EYE PROTEIN"/>
    <property type="match status" value="1"/>
</dbReference>
<protein>
    <recommendedName>
        <fullName evidence="5">Nuclear pore protein</fullName>
    </recommendedName>
</protein>
<keyword evidence="5" id="KW-0509">mRNA transport</keyword>
<evidence type="ECO:0000256" key="1">
    <source>
        <dbReference type="ARBA" id="ARBA00004567"/>
    </source>
</evidence>
<organism evidence="6">
    <name type="scientific">Melanaphis sacchari</name>
    <dbReference type="NCBI Taxonomy" id="742174"/>
    <lineage>
        <taxon>Eukaryota</taxon>
        <taxon>Metazoa</taxon>
        <taxon>Ecdysozoa</taxon>
        <taxon>Arthropoda</taxon>
        <taxon>Hexapoda</taxon>
        <taxon>Insecta</taxon>
        <taxon>Pterygota</taxon>
        <taxon>Neoptera</taxon>
        <taxon>Paraneoptera</taxon>
        <taxon>Hemiptera</taxon>
        <taxon>Sternorrhyncha</taxon>
        <taxon>Aphidomorpha</taxon>
        <taxon>Aphidoidea</taxon>
        <taxon>Aphididae</taxon>
        <taxon>Aphidini</taxon>
        <taxon>Melanaphis</taxon>
    </lineage>
</organism>
<name>A0A2H8TV39_9HEMI</name>
<evidence type="ECO:0000256" key="5">
    <source>
        <dbReference type="RuleBase" id="RU364035"/>
    </source>
</evidence>
<keyword evidence="3 5" id="KW-0906">Nuclear pore complex</keyword>
<keyword evidence="4 5" id="KW-0539">Nucleus</keyword>
<dbReference type="GO" id="GO:0017056">
    <property type="term" value="F:structural constituent of nuclear pore"/>
    <property type="evidence" value="ECO:0007669"/>
    <property type="project" value="InterPro"/>
</dbReference>
<proteinExistence type="inferred from homology"/>
<dbReference type="InterPro" id="IPR007231">
    <property type="entry name" value="Nucleoporin_int_Nup93/Nic96"/>
</dbReference>
<dbReference type="Pfam" id="PF04097">
    <property type="entry name" value="Nic96"/>
    <property type="match status" value="1"/>
</dbReference>
<sequence length="806" mass="92186">MMAGNTDWNSIVMTAEKLQANAITDTGMPSVTRNIRQLLDAAENLWTKVGAPGVEAKGNVFLCSRGVDAPQVPKQLEKLSSAGSMDTLDPKPDMDVDSFVKNEVQNAILSLIESVKKSNEDFIDRRQNEATIRDWRNKKINIINSFPGYVPNSTSSPGSSVMPSVAKLNTTNFGLGAQLDQIELAYAKHLCEYNQHVEHHGFQTDILQSFTTAAEIAHDDRVNEMWKIVKCMSQIVPEHGSKYVRSSAVNQNTMIGNARTYLEQRYIVFMKSYVKSHMSKAKLGGVPGTYPLVRSFVSVYINQYNNPDKLFYDGVPLWPLVYYLIRCGDLESVVNILEKNNQDPVLLNVFTNIKKNHNYINLNNQGLTTSIAWDSNDPFKKVIYSLVSATDVSSKHSDVIKTADDYLWLKLCQVRNDQDKLTYPVLQSMIYDEYKDQFSDVQPMVYFQLLFLTGQFESAIQFIFRHPKLCCHAIHVSIILNEMGLLYLPSDFNQPILSKDDNQIDRLNIARMMKIYCAKFENQDLKMAMNYYYCLRHIEFEGTTLFISYVADLVIETDEYDKVFGYLKPDGKKQNGILDSFIVSETQKMDIIRTTASLTEQKCDLEMSAKLYELVDQYDKVLELANIMLSRIIQPDIFSSLDKTPNAKNKVFDYVEVLSQRLAGVEINVSEEAIFTFNMLKSVFVFFEHYNNHKYTLAFDVLQTIGLIPLAINQVEERLDSFKKYNELILRIIPGVMTATMNMLYSQYSDIKKESKKSARDPEQMHAQLEYIREKAKAITSFTGRVPFQINSEVINHLVQTEILLY</sequence>
<dbReference type="GO" id="GO:0005643">
    <property type="term" value="C:nuclear pore"/>
    <property type="evidence" value="ECO:0007669"/>
    <property type="project" value="UniProtKB-SubCell"/>
</dbReference>
<evidence type="ECO:0000313" key="6">
    <source>
        <dbReference type="EMBL" id="MBW18163.1"/>
    </source>
</evidence>
<reference evidence="6" key="1">
    <citation type="submission" date="2017-10" db="EMBL/GenBank/DDBJ databases">
        <title>Transcriptome Assembly of Sugarcane Aphid Adults.</title>
        <authorList>
            <person name="Scully E.D."/>
            <person name="Palmer N.A."/>
            <person name="Geib S.M."/>
            <person name="Sarath G."/>
            <person name="Sattler S.E."/>
        </authorList>
    </citation>
    <scope>NUCLEOTIDE SEQUENCE</scope>
    <source>
        <tissue evidence="6">Whole body</tissue>
    </source>
</reference>
<dbReference type="GO" id="GO:0016973">
    <property type="term" value="P:poly(A)+ mRNA export from nucleus"/>
    <property type="evidence" value="ECO:0007669"/>
    <property type="project" value="TreeGrafter"/>
</dbReference>
<keyword evidence="5" id="KW-0472">Membrane</keyword>
<evidence type="ECO:0000256" key="3">
    <source>
        <dbReference type="ARBA" id="ARBA00023132"/>
    </source>
</evidence>